<dbReference type="RefSeq" id="WP_129047474.1">
    <property type="nucleotide sequence ID" value="NZ_SDHX01000001.1"/>
</dbReference>
<accession>A0A4Q1CAX7</accession>
<dbReference type="AlphaFoldDB" id="A0A4Q1CAX7"/>
<evidence type="ECO:0000313" key="1">
    <source>
        <dbReference type="EMBL" id="RXK56108.1"/>
    </source>
</evidence>
<reference evidence="1 2" key="1">
    <citation type="submission" date="2019-01" db="EMBL/GenBank/DDBJ databases">
        <title>Lacunisphaera sp. strain TWA-58.</title>
        <authorList>
            <person name="Chen W.-M."/>
        </authorList>
    </citation>
    <scope>NUCLEOTIDE SEQUENCE [LARGE SCALE GENOMIC DNA]</scope>
    <source>
        <strain evidence="1 2">TWA-58</strain>
    </source>
</reference>
<proteinExistence type="predicted"/>
<dbReference type="Proteomes" id="UP000290218">
    <property type="component" value="Unassembled WGS sequence"/>
</dbReference>
<name>A0A4Q1CAX7_9BACT</name>
<dbReference type="EMBL" id="SDHX01000001">
    <property type="protein sequence ID" value="RXK56108.1"/>
    <property type="molecule type" value="Genomic_DNA"/>
</dbReference>
<gene>
    <name evidence="1" type="ORF">ESB00_09615</name>
</gene>
<protein>
    <submittedName>
        <fullName evidence="1">Uncharacterized protein</fullName>
    </submittedName>
</protein>
<organism evidence="1 2">
    <name type="scientific">Oleiharenicola lentus</name>
    <dbReference type="NCBI Taxonomy" id="2508720"/>
    <lineage>
        <taxon>Bacteria</taxon>
        <taxon>Pseudomonadati</taxon>
        <taxon>Verrucomicrobiota</taxon>
        <taxon>Opitutia</taxon>
        <taxon>Opitutales</taxon>
        <taxon>Opitutaceae</taxon>
        <taxon>Oleiharenicola</taxon>
    </lineage>
</organism>
<comment type="caution">
    <text evidence="1">The sequence shown here is derived from an EMBL/GenBank/DDBJ whole genome shotgun (WGS) entry which is preliminary data.</text>
</comment>
<evidence type="ECO:0000313" key="2">
    <source>
        <dbReference type="Proteomes" id="UP000290218"/>
    </source>
</evidence>
<sequence length="174" mass="20197">MHNRLQVGLMLVALILTMWLAYRSASQNYSELTFTCRICGGKRGEIRHKLNDFTIWTIKKPYFPNSIYERIFGKPHQHEWAGGPAYHFHALGHGDGHHGGDGYSLDQNIYTQQSLLWLNEIPFADTEEAWRFHMLVVECEKHGGFQQFINAAYKRPQSISEFLALIEQGRMDKQ</sequence>
<keyword evidence="2" id="KW-1185">Reference proteome</keyword>